<organism evidence="3 4">
    <name type="scientific">Solemya pervernicosa gill symbiont</name>
    <dbReference type="NCBI Taxonomy" id="642797"/>
    <lineage>
        <taxon>Bacteria</taxon>
        <taxon>Pseudomonadati</taxon>
        <taxon>Pseudomonadota</taxon>
        <taxon>Gammaproteobacteria</taxon>
        <taxon>sulfur-oxidizing symbionts</taxon>
    </lineage>
</organism>
<dbReference type="Gene3D" id="2.60.40.2030">
    <property type="match status" value="1"/>
</dbReference>
<dbReference type="Proteomes" id="UP000191110">
    <property type="component" value="Unassembled WGS sequence"/>
</dbReference>
<evidence type="ECO:0000256" key="1">
    <source>
        <dbReference type="SAM" id="MobiDB-lite"/>
    </source>
</evidence>
<dbReference type="SUPFAM" id="SSF101898">
    <property type="entry name" value="NHL repeat"/>
    <property type="match status" value="1"/>
</dbReference>
<dbReference type="OrthoDB" id="5242130at2"/>
<feature type="region of interest" description="Disordered" evidence="1">
    <location>
        <begin position="847"/>
        <end position="876"/>
    </location>
</feature>
<dbReference type="InterPro" id="IPR028974">
    <property type="entry name" value="TSP_type-3_rpt"/>
</dbReference>
<dbReference type="EMBL" id="MPRL01000100">
    <property type="protein sequence ID" value="OOZ38337.1"/>
    <property type="molecule type" value="Genomic_DNA"/>
</dbReference>
<dbReference type="InterPro" id="IPR038081">
    <property type="entry name" value="CalX-like_sf"/>
</dbReference>
<evidence type="ECO:0000313" key="3">
    <source>
        <dbReference type="EMBL" id="OOZ38337.1"/>
    </source>
</evidence>
<keyword evidence="4" id="KW-1185">Reference proteome</keyword>
<dbReference type="GO" id="GO:0005509">
    <property type="term" value="F:calcium ion binding"/>
    <property type="evidence" value="ECO:0007669"/>
    <property type="project" value="InterPro"/>
</dbReference>
<evidence type="ECO:0000313" key="4">
    <source>
        <dbReference type="Proteomes" id="UP000191110"/>
    </source>
</evidence>
<comment type="caution">
    <text evidence="3">The sequence shown here is derived from an EMBL/GenBank/DDBJ whole genome shotgun (WGS) entry which is preliminary data.</text>
</comment>
<accession>A0A1T2KZR0</accession>
<keyword evidence="2" id="KW-1133">Transmembrane helix</keyword>
<dbReference type="SUPFAM" id="SSF141072">
    <property type="entry name" value="CalX-like"/>
    <property type="match status" value="1"/>
</dbReference>
<keyword evidence="2" id="KW-0812">Transmembrane</keyword>
<protein>
    <recommendedName>
        <fullName evidence="5">HYR domain-containing protein</fullName>
    </recommendedName>
</protein>
<reference evidence="3 4" key="1">
    <citation type="submission" date="2016-11" db="EMBL/GenBank/DDBJ databases">
        <title>Mixed transmission modes and dynamic genome evolution in an obligate animal-bacterial symbiosis.</title>
        <authorList>
            <person name="Russell S.L."/>
            <person name="Corbett-Detig R.B."/>
            <person name="Cavanaugh C.M."/>
        </authorList>
    </citation>
    <scope>NUCLEOTIDE SEQUENCE [LARGE SCALE GENOMIC DNA]</scope>
    <source>
        <strain evidence="3">Sveles-Q1</strain>
    </source>
</reference>
<keyword evidence="2" id="KW-0472">Membrane</keyword>
<dbReference type="SUPFAM" id="SSF103647">
    <property type="entry name" value="TSP type-3 repeat"/>
    <property type="match status" value="1"/>
</dbReference>
<dbReference type="NCBIfam" id="NF041766">
    <property type="entry name" value="choice_anch_U"/>
    <property type="match status" value="1"/>
</dbReference>
<name>A0A1T2KZR0_9GAMM</name>
<gene>
    <name evidence="3" type="ORF">BOW53_15890</name>
</gene>
<sequence>MNFAQSLNSPPRKQHHKTASHKIKAVLLSVGIITSVLFVSSAQALVESETETPKALSHTEMVDQATSQSADAHKITSNSDGTLRVPSPMQDVIATITPAGATFLSDADDEGGGEFALRAHSIGRLQGPSSEVLPGSVGYDEQTARIFHPNLVEEFTTSAEGIRQDFVVPARPTGFGELVLELTVEGAKVAASDVGVSLTLTSGRELAYHSLLVVDANGETLPARFDVVSAKALNIVVDDAGAAYPVRIDPTITDADWFSIGTAFPTVNGTVRALASDGAGNLYVGGSFSAITGIPDTAYIAQWNGSGWSALGSGMNGSVLALTWDGSNLYAGGNFNTVGGNAASYIAQWDGSSWSALGSGMNSSVLALAWDGSNLYAGGGVTTAGGDAASRIAQWDGSSWSGLGSGVNEGVTALVWNGGEHLYAGGAFIEAGSKATGYVAKAFVGNAAPVNTVLPVVSGRATVGGALSTTVGTWTDEDGETPTYSYQWYRADDGAGTNLAAIGSATTNSYTLTTSDAHKYIRVVVTADDGAGSADQRATSAYTAVSNSAPSHSVVPAITGTARVGSSLNASSGSWSDADGDSPSYSYQWYRADDNSGTGEAAIATATNSSYTLTTADAHKYLKVVVTADDGNGSSDQSAASLRTAVVNSAPANTALPVVSGSNVVGGVLNATSGSWSDADGDSPNYSYQWKSGSNAIGTNSSSYTLTASEAHTTITVVVTANDGKSGTASATSAGTVVTNTAPANSALPVISGNLVEGGALTTTDGGWSDTDGDGMSYGYQWRANGSAIGTNSSGYTLTGSEVGKAISVVVTASDGQGGSTSATSLVTAAVDTDLDGDGVGDAVDTDIDGDGIDNSWESANGLDPLDGSDASGDLDGDGVSNLDEFLASSDPNVDDNPPVVTPPADMSVNAIGLFTPVSVGTATASDALDGEVAATSDAPSHFSPGVTLVTWSASDATGNTGTATQRVNVTPMVDFSKDQITSEGSTVSFAVILNGEAVSYPVSVPYTVSGSADGSDHDLVSGVATISSGTEVEVFFNTVDDGAGEGGEQIVVTMGSPDNAVVGAKTSHTIEVVEGNVAPSLSLAAYQGVDTTFTVTQTDGSVEVIGSVIDPNVGDSHNFDWSLTDSVLFDTDGATDSFTFDPSALTAGLYTLRLTVDDGAASDSAEITLNLVATPPVLTTADSDGDSIDDLTEGYGDSDGDGVPDYLDAISASNVLQQQSGESSSYLMETDPGLRLCLGSSAFQTNNGEAEVSMADIANGGGVGDESGAYDYQGGLFDFTVDDLPAAGQSVNIVLAQFSPIPANAVYRKLVASQWQDFVVNANNSVASAAGEAGYCPPPGDAAYVSGLTEGDWCVQLTIEDGGPNDADGEANNRVVDPSGVAAVTRSVSSGGGGAVHPFWLFMLVLFMLYRHHSFVMRKRM</sequence>
<dbReference type="Gene3D" id="2.60.40.2700">
    <property type="match status" value="4"/>
</dbReference>
<dbReference type="RefSeq" id="WP_153043215.1">
    <property type="nucleotide sequence ID" value="NZ_MPRL01000100.1"/>
</dbReference>
<proteinExistence type="predicted"/>
<dbReference type="InterPro" id="IPR053784">
    <property type="entry name" value="Choice_anch_U_dom"/>
</dbReference>
<evidence type="ECO:0000256" key="2">
    <source>
        <dbReference type="SAM" id="Phobius"/>
    </source>
</evidence>
<feature type="compositionally biased region" description="Low complexity" evidence="1">
    <location>
        <begin position="862"/>
        <end position="876"/>
    </location>
</feature>
<feature type="transmembrane region" description="Helical" evidence="2">
    <location>
        <begin position="1392"/>
        <end position="1411"/>
    </location>
</feature>
<evidence type="ECO:0008006" key="5">
    <source>
        <dbReference type="Google" id="ProtNLM"/>
    </source>
</evidence>